<evidence type="ECO:0000256" key="2">
    <source>
        <dbReference type="ARBA" id="ARBA00022723"/>
    </source>
</evidence>
<keyword evidence="3 5" id="KW-0456">Lyase</keyword>
<comment type="caution">
    <text evidence="5">The sequence shown here is derived from an EMBL/GenBank/DDBJ whole genome shotgun (WGS) entry which is preliminary data.</text>
</comment>
<evidence type="ECO:0000313" key="5">
    <source>
        <dbReference type="EMBL" id="GAA3623254.1"/>
    </source>
</evidence>
<dbReference type="CDD" id="cd07938">
    <property type="entry name" value="DRE_TIM_HMGL"/>
    <property type="match status" value="1"/>
</dbReference>
<proteinExistence type="inferred from homology"/>
<dbReference type="RefSeq" id="WP_344805331.1">
    <property type="nucleotide sequence ID" value="NZ_BAABAB010000017.1"/>
</dbReference>
<dbReference type="PANTHER" id="PTHR42738">
    <property type="entry name" value="HYDROXYMETHYLGLUTARYL-COA LYASE"/>
    <property type="match status" value="1"/>
</dbReference>
<dbReference type="InterPro" id="IPR043594">
    <property type="entry name" value="HMGL"/>
</dbReference>
<comment type="similarity">
    <text evidence="1">Belongs to the HMG-CoA lyase family.</text>
</comment>
<dbReference type="PROSITE" id="PS50991">
    <property type="entry name" value="PYR_CT"/>
    <property type="match status" value="1"/>
</dbReference>
<accession>A0ABP7A1T7</accession>
<dbReference type="InterPro" id="IPR000891">
    <property type="entry name" value="PYR_CT"/>
</dbReference>
<protein>
    <submittedName>
        <fullName evidence="5">Hydroxymethylglutaryl-CoA lyase</fullName>
    </submittedName>
</protein>
<dbReference type="Gene3D" id="3.20.20.70">
    <property type="entry name" value="Aldolase class I"/>
    <property type="match status" value="1"/>
</dbReference>
<reference evidence="6" key="1">
    <citation type="journal article" date="2019" name="Int. J. Syst. Evol. Microbiol.">
        <title>The Global Catalogue of Microorganisms (GCM) 10K type strain sequencing project: providing services to taxonomists for standard genome sequencing and annotation.</title>
        <authorList>
            <consortium name="The Broad Institute Genomics Platform"/>
            <consortium name="The Broad Institute Genome Sequencing Center for Infectious Disease"/>
            <person name="Wu L."/>
            <person name="Ma J."/>
        </authorList>
    </citation>
    <scope>NUCLEOTIDE SEQUENCE [LARGE SCALE GENOMIC DNA]</scope>
    <source>
        <strain evidence="6">JCM 16929</strain>
    </source>
</reference>
<dbReference type="InterPro" id="IPR013785">
    <property type="entry name" value="Aldolase_TIM"/>
</dbReference>
<organism evidence="5 6">
    <name type="scientific">Microlunatus ginsengisoli</name>
    <dbReference type="NCBI Taxonomy" id="363863"/>
    <lineage>
        <taxon>Bacteria</taxon>
        <taxon>Bacillati</taxon>
        <taxon>Actinomycetota</taxon>
        <taxon>Actinomycetes</taxon>
        <taxon>Propionibacteriales</taxon>
        <taxon>Propionibacteriaceae</taxon>
        <taxon>Microlunatus</taxon>
    </lineage>
</organism>
<evidence type="ECO:0000313" key="6">
    <source>
        <dbReference type="Proteomes" id="UP001501490"/>
    </source>
</evidence>
<evidence type="ECO:0000256" key="3">
    <source>
        <dbReference type="ARBA" id="ARBA00023239"/>
    </source>
</evidence>
<dbReference type="Proteomes" id="UP001501490">
    <property type="component" value="Unassembled WGS sequence"/>
</dbReference>
<dbReference type="GO" id="GO:0016829">
    <property type="term" value="F:lyase activity"/>
    <property type="evidence" value="ECO:0007669"/>
    <property type="project" value="UniProtKB-KW"/>
</dbReference>
<dbReference type="NCBIfam" id="NF004283">
    <property type="entry name" value="PRK05692.1"/>
    <property type="match status" value="1"/>
</dbReference>
<dbReference type="SUPFAM" id="SSF51569">
    <property type="entry name" value="Aldolase"/>
    <property type="match status" value="1"/>
</dbReference>
<sequence length="307" mass="31255">MSALSWPRAVDIREVGPRDGLQIETPISTEAKSRLLDALIATGVGRIEATAFVSPRAVPAMADAAEIAGYIGGLGPGGPEWSALVASPNGARRATEAGFRTIEYVVSAAEGHSRANARRGTEQATEAVAEVAEVVHGVGGRLEVIIATAWDCPFDGPTEPARTVGVARRAIELGADQLCLGDTIGTTSPARVVALLDAVGAVADGRPLGAHFHNTRGMGIANALAAVQAGVTQLDASVGGLGGCPFAPGASGNIATEELVYLLDDAGVETGVDLEAVLHAAALARDLVGHPLESDLFRAGGRNRPRG</sequence>
<evidence type="ECO:0000256" key="1">
    <source>
        <dbReference type="ARBA" id="ARBA00009405"/>
    </source>
</evidence>
<dbReference type="Pfam" id="PF00682">
    <property type="entry name" value="HMGL-like"/>
    <property type="match status" value="1"/>
</dbReference>
<keyword evidence="6" id="KW-1185">Reference proteome</keyword>
<feature type="domain" description="Pyruvate carboxyltransferase" evidence="4">
    <location>
        <begin position="10"/>
        <end position="278"/>
    </location>
</feature>
<gene>
    <name evidence="5" type="ORF">GCM10022236_27090</name>
</gene>
<keyword evidence="2" id="KW-0479">Metal-binding</keyword>
<evidence type="ECO:0000259" key="4">
    <source>
        <dbReference type="PROSITE" id="PS50991"/>
    </source>
</evidence>
<name>A0ABP7A1T7_9ACTN</name>
<dbReference type="PANTHER" id="PTHR42738:SF7">
    <property type="entry name" value="HYDROXYMETHYLGLUTARYL-COA LYASE"/>
    <property type="match status" value="1"/>
</dbReference>
<dbReference type="EMBL" id="BAABAB010000017">
    <property type="protein sequence ID" value="GAA3623254.1"/>
    <property type="molecule type" value="Genomic_DNA"/>
</dbReference>